<protein>
    <submittedName>
        <fullName evidence="1">Uncharacterized protein</fullName>
    </submittedName>
</protein>
<sequence length="78" mass="9034">MAALTELERAIESIVTVALTAAPSRHPRDFCQELPRRPPSEEKIAILDWNNDEELAFGEYWRLIRELARAMRRDKAAK</sequence>
<dbReference type="Ensembl" id="ENSMCST00000014880.1">
    <property type="protein sequence ID" value="ENSMCSP00000014510.1"/>
    <property type="gene ID" value="ENSMCSG00000010240.1"/>
</dbReference>
<proteinExistence type="predicted"/>
<evidence type="ECO:0000313" key="2">
    <source>
        <dbReference type="Proteomes" id="UP000694560"/>
    </source>
</evidence>
<name>A0A8C5U368_9PASS</name>
<dbReference type="Proteomes" id="UP000694560">
    <property type="component" value="Unplaced"/>
</dbReference>
<keyword evidence="2" id="KW-1185">Reference proteome</keyword>
<organism evidence="1 2">
    <name type="scientific">Malurus cyaneus samueli</name>
    <dbReference type="NCBI Taxonomy" id="2593467"/>
    <lineage>
        <taxon>Eukaryota</taxon>
        <taxon>Metazoa</taxon>
        <taxon>Chordata</taxon>
        <taxon>Craniata</taxon>
        <taxon>Vertebrata</taxon>
        <taxon>Euteleostomi</taxon>
        <taxon>Archelosauria</taxon>
        <taxon>Archosauria</taxon>
        <taxon>Dinosauria</taxon>
        <taxon>Saurischia</taxon>
        <taxon>Theropoda</taxon>
        <taxon>Coelurosauria</taxon>
        <taxon>Aves</taxon>
        <taxon>Neognathae</taxon>
        <taxon>Neoaves</taxon>
        <taxon>Telluraves</taxon>
        <taxon>Australaves</taxon>
        <taxon>Passeriformes</taxon>
        <taxon>Meliphagoidea</taxon>
        <taxon>Maluridae</taxon>
        <taxon>Malurus</taxon>
    </lineage>
</organism>
<dbReference type="AlphaFoldDB" id="A0A8C5U368"/>
<accession>A0A8C5U368</accession>
<reference evidence="1" key="1">
    <citation type="submission" date="2025-08" db="UniProtKB">
        <authorList>
            <consortium name="Ensembl"/>
        </authorList>
    </citation>
    <scope>IDENTIFICATION</scope>
</reference>
<dbReference type="Gene3D" id="1.10.238.10">
    <property type="entry name" value="EF-hand"/>
    <property type="match status" value="1"/>
</dbReference>
<reference evidence="1" key="2">
    <citation type="submission" date="2025-09" db="UniProtKB">
        <authorList>
            <consortium name="Ensembl"/>
        </authorList>
    </citation>
    <scope>IDENTIFICATION</scope>
</reference>
<evidence type="ECO:0000313" key="1">
    <source>
        <dbReference type="Ensembl" id="ENSMCSP00000014510.1"/>
    </source>
</evidence>